<protein>
    <submittedName>
        <fullName evidence="1">Uncharacterized protein</fullName>
    </submittedName>
</protein>
<proteinExistence type="predicted"/>
<sequence length="41" mass="4881">MRFLVTEEVTKSNEELFWSLLQVSDELFSRIEEVTSHSSYN</sequence>
<name>A0A8S5NZL7_9CAUD</name>
<evidence type="ECO:0000313" key="1">
    <source>
        <dbReference type="EMBL" id="DAE00270.1"/>
    </source>
</evidence>
<dbReference type="EMBL" id="BK015301">
    <property type="protein sequence ID" value="DAE00270.1"/>
    <property type="molecule type" value="Genomic_DNA"/>
</dbReference>
<organism evidence="1">
    <name type="scientific">Myoviridae sp. ctLnO19</name>
    <dbReference type="NCBI Taxonomy" id="2825085"/>
    <lineage>
        <taxon>Viruses</taxon>
        <taxon>Duplodnaviria</taxon>
        <taxon>Heunggongvirae</taxon>
        <taxon>Uroviricota</taxon>
        <taxon>Caudoviricetes</taxon>
    </lineage>
</organism>
<reference evidence="1" key="1">
    <citation type="journal article" date="2021" name="Proc. Natl. Acad. Sci. U.S.A.">
        <title>A Catalog of Tens of Thousands of Viruses from Human Metagenomes Reveals Hidden Associations with Chronic Diseases.</title>
        <authorList>
            <person name="Tisza M.J."/>
            <person name="Buck C.B."/>
        </authorList>
    </citation>
    <scope>NUCLEOTIDE SEQUENCE</scope>
    <source>
        <strain evidence="1">CtLnO19</strain>
    </source>
</reference>
<accession>A0A8S5NZL7</accession>